<keyword evidence="1" id="KW-0732">Signal</keyword>
<dbReference type="Gene3D" id="2.60.120.260">
    <property type="entry name" value="Galactose-binding domain-like"/>
    <property type="match status" value="1"/>
</dbReference>
<comment type="caution">
    <text evidence="2">The sequence shown here is derived from an EMBL/GenBank/DDBJ whole genome shotgun (WGS) entry which is preliminary data.</text>
</comment>
<feature type="signal peptide" evidence="1">
    <location>
        <begin position="1"/>
        <end position="22"/>
    </location>
</feature>
<dbReference type="Proteomes" id="UP000520814">
    <property type="component" value="Unassembled WGS sequence"/>
</dbReference>
<evidence type="ECO:0000313" key="3">
    <source>
        <dbReference type="Proteomes" id="UP000520814"/>
    </source>
</evidence>
<proteinExistence type="predicted"/>
<keyword evidence="3" id="KW-1185">Reference proteome</keyword>
<evidence type="ECO:0000256" key="1">
    <source>
        <dbReference type="SAM" id="SignalP"/>
    </source>
</evidence>
<dbReference type="RefSeq" id="WP_184198641.1">
    <property type="nucleotide sequence ID" value="NZ_JACHGW010000003.1"/>
</dbReference>
<evidence type="ECO:0008006" key="4">
    <source>
        <dbReference type="Google" id="ProtNLM"/>
    </source>
</evidence>
<gene>
    <name evidence="2" type="ORF">HNQ39_003334</name>
</gene>
<feature type="chain" id="PRO_5031357010" description="PEP-CTERM protein-sorting domain-containing protein" evidence="1">
    <location>
        <begin position="23"/>
        <end position="207"/>
    </location>
</feature>
<name>A0A7W9ST89_ARMRO</name>
<accession>A0A7W9ST89</accession>
<sequence>MKKPALGSLLLVLSLVAGPVSAQTISLFSTGVDAAGVPLAGGALDPHYDTDLEGTKARVLNNQTPGPYVQSATSRWVWLNADGSLDGVRDFTTTFTLTAPQVAAGITLSGAFASDNIGSVFLNNNDLGISVDNFTVFTSFSTTSGFVVGTNVLRFTVNNYSGPGGLNVDNLQYTVGSGGSAAPEPGALALGLLGGVALIARKRGGKN</sequence>
<protein>
    <recommendedName>
        <fullName evidence="4">PEP-CTERM protein-sorting domain-containing protein</fullName>
    </recommendedName>
</protein>
<dbReference type="SUPFAM" id="SSF49785">
    <property type="entry name" value="Galactose-binding domain-like"/>
    <property type="match status" value="1"/>
</dbReference>
<dbReference type="AlphaFoldDB" id="A0A7W9ST89"/>
<dbReference type="EMBL" id="JACHGW010000003">
    <property type="protein sequence ID" value="MBB6051524.1"/>
    <property type="molecule type" value="Genomic_DNA"/>
</dbReference>
<evidence type="ECO:0000313" key="2">
    <source>
        <dbReference type="EMBL" id="MBB6051524.1"/>
    </source>
</evidence>
<reference evidence="2 3" key="1">
    <citation type="submission" date="2020-08" db="EMBL/GenBank/DDBJ databases">
        <title>Genomic Encyclopedia of Type Strains, Phase IV (KMG-IV): sequencing the most valuable type-strain genomes for metagenomic binning, comparative biology and taxonomic classification.</title>
        <authorList>
            <person name="Goeker M."/>
        </authorList>
    </citation>
    <scope>NUCLEOTIDE SEQUENCE [LARGE SCALE GENOMIC DNA]</scope>
    <source>
        <strain evidence="2 3">DSM 23562</strain>
    </source>
</reference>
<organism evidence="2 3">
    <name type="scientific">Armatimonas rosea</name>
    <dbReference type="NCBI Taxonomy" id="685828"/>
    <lineage>
        <taxon>Bacteria</taxon>
        <taxon>Bacillati</taxon>
        <taxon>Armatimonadota</taxon>
        <taxon>Armatimonadia</taxon>
        <taxon>Armatimonadales</taxon>
        <taxon>Armatimonadaceae</taxon>
        <taxon>Armatimonas</taxon>
    </lineage>
</organism>
<dbReference type="InterPro" id="IPR008979">
    <property type="entry name" value="Galactose-bd-like_sf"/>
</dbReference>